<protein>
    <submittedName>
        <fullName evidence="2">TIGR03617 family F420-dependent LLM class oxidoreductase</fullName>
        <ecNumber evidence="2">1.-.-.-</ecNumber>
    </submittedName>
</protein>
<organism evidence="2 3">
    <name type="scientific">Paraconexibacter antarcticus</name>
    <dbReference type="NCBI Taxonomy" id="2949664"/>
    <lineage>
        <taxon>Bacteria</taxon>
        <taxon>Bacillati</taxon>
        <taxon>Actinomycetota</taxon>
        <taxon>Thermoleophilia</taxon>
        <taxon>Solirubrobacterales</taxon>
        <taxon>Paraconexibacteraceae</taxon>
        <taxon>Paraconexibacter</taxon>
    </lineage>
</organism>
<dbReference type="EC" id="1.-.-.-" evidence="2"/>
<dbReference type="NCBIfam" id="TIGR03617">
    <property type="entry name" value="F420_MSMEG_2256"/>
    <property type="match status" value="1"/>
</dbReference>
<dbReference type="RefSeq" id="WP_254569884.1">
    <property type="nucleotide sequence ID" value="NZ_CP098502.1"/>
</dbReference>
<name>A0ABY5DQG6_9ACTN</name>
<dbReference type="PANTHER" id="PTHR43244:SF2">
    <property type="entry name" value="CONSERVED HYPOTHETICAL ALANINE AND PROLINE-RICH PROTEIN"/>
    <property type="match status" value="1"/>
</dbReference>
<keyword evidence="3" id="KW-1185">Reference proteome</keyword>
<dbReference type="InterPro" id="IPR050564">
    <property type="entry name" value="F420-G6PD/mer"/>
</dbReference>
<dbReference type="PANTHER" id="PTHR43244">
    <property type="match status" value="1"/>
</dbReference>
<dbReference type="Pfam" id="PF00296">
    <property type="entry name" value="Bac_luciferase"/>
    <property type="match status" value="1"/>
</dbReference>
<dbReference type="InterPro" id="IPR011251">
    <property type="entry name" value="Luciferase-like_dom"/>
</dbReference>
<accession>A0ABY5DQG6</accession>
<evidence type="ECO:0000313" key="2">
    <source>
        <dbReference type="EMBL" id="UTI63151.1"/>
    </source>
</evidence>
<dbReference type="Gene3D" id="3.20.20.30">
    <property type="entry name" value="Luciferase-like domain"/>
    <property type="match status" value="1"/>
</dbReference>
<dbReference type="InterPro" id="IPR019919">
    <property type="entry name" value="Lucif-like_OxRdtase_MSMEG_2256"/>
</dbReference>
<dbReference type="SUPFAM" id="SSF51679">
    <property type="entry name" value="Bacterial luciferase-like"/>
    <property type="match status" value="1"/>
</dbReference>
<sequence length="331" mass="35868">MRIDLTLRDIPVTEVAAAARRAEALGFDGIGVTETSGSPFVQAALVADTTSTARVATAIALALPRTPMDLAYAAWELQALSDGRFALGLGSQVRAHVERRFGAAWERPAARMREQVLALRAIFASWQEGTALDFRGEFWSHTLMPPNFRPAPQPHGRPPVLLAAVRERMLEVAGEVADGFLGHSLQTAGTLREITLPALERGLERGGRTREELEITAALFVATSDEEWEESRRRVAFYGSTPGYRQILDHHGLGALHERLHALSTSGGWSEMPALVDDDVVALFVVRAEDPAAAAAEIRARVGGIADRVAFVGERPDLERWAAVASALRGL</sequence>
<dbReference type="Proteomes" id="UP001056035">
    <property type="component" value="Chromosome"/>
</dbReference>
<evidence type="ECO:0000259" key="1">
    <source>
        <dbReference type="Pfam" id="PF00296"/>
    </source>
</evidence>
<dbReference type="GO" id="GO:0016491">
    <property type="term" value="F:oxidoreductase activity"/>
    <property type="evidence" value="ECO:0007669"/>
    <property type="project" value="UniProtKB-KW"/>
</dbReference>
<evidence type="ECO:0000313" key="3">
    <source>
        <dbReference type="Proteomes" id="UP001056035"/>
    </source>
</evidence>
<dbReference type="EMBL" id="CP098502">
    <property type="protein sequence ID" value="UTI63151.1"/>
    <property type="molecule type" value="Genomic_DNA"/>
</dbReference>
<reference evidence="2 3" key="1">
    <citation type="submission" date="2022-06" db="EMBL/GenBank/DDBJ databases">
        <title>Paraconexibacter antarcticus.</title>
        <authorList>
            <person name="Kim C.S."/>
        </authorList>
    </citation>
    <scope>NUCLEOTIDE SEQUENCE [LARGE SCALE GENOMIC DNA]</scope>
    <source>
        <strain evidence="2 3">02-257</strain>
    </source>
</reference>
<keyword evidence="2" id="KW-0560">Oxidoreductase</keyword>
<feature type="domain" description="Luciferase-like" evidence="1">
    <location>
        <begin position="11"/>
        <end position="306"/>
    </location>
</feature>
<dbReference type="InterPro" id="IPR036661">
    <property type="entry name" value="Luciferase-like_sf"/>
</dbReference>
<proteinExistence type="predicted"/>
<dbReference type="CDD" id="cd01097">
    <property type="entry name" value="Tetrahydromethanopterin_reductase"/>
    <property type="match status" value="1"/>
</dbReference>
<gene>
    <name evidence="2" type="ORF">NBH00_17515</name>
</gene>